<dbReference type="RefSeq" id="WP_164695543.1">
    <property type="nucleotide sequence ID" value="NZ_JAAIKB010000006.1"/>
</dbReference>
<dbReference type="GO" id="GO:0050385">
    <property type="term" value="F:ureidoglycolate lyase activity"/>
    <property type="evidence" value="ECO:0007669"/>
    <property type="project" value="UniProtKB-EC"/>
</dbReference>
<dbReference type="InterPro" id="IPR011051">
    <property type="entry name" value="RmlC_Cupin_sf"/>
</dbReference>
<dbReference type="PANTHER" id="PTHR35721:SF1">
    <property type="entry name" value="UREIDOGLYCOLATE HYDROLASE"/>
    <property type="match status" value="1"/>
</dbReference>
<dbReference type="GO" id="GO:0004848">
    <property type="term" value="F:ureidoglycolate hydrolase activity"/>
    <property type="evidence" value="ECO:0007669"/>
    <property type="project" value="InterPro"/>
</dbReference>
<dbReference type="Proteomes" id="UP000475385">
    <property type="component" value="Unassembled WGS sequence"/>
</dbReference>
<evidence type="ECO:0000256" key="2">
    <source>
        <dbReference type="ARBA" id="ARBA00022631"/>
    </source>
</evidence>
<evidence type="ECO:0000313" key="5">
    <source>
        <dbReference type="EMBL" id="NGM21641.1"/>
    </source>
</evidence>
<evidence type="ECO:0000256" key="4">
    <source>
        <dbReference type="ARBA" id="ARBA00047684"/>
    </source>
</evidence>
<dbReference type="GO" id="GO:0000256">
    <property type="term" value="P:allantoin catabolic process"/>
    <property type="evidence" value="ECO:0007669"/>
    <property type="project" value="InterPro"/>
</dbReference>
<reference evidence="5 6" key="2">
    <citation type="submission" date="2020-03" db="EMBL/GenBank/DDBJ databases">
        <title>Roseomonas stagni sp. nov., isolated from pond water in Japan.</title>
        <authorList>
            <person name="Furuhata K."/>
            <person name="Miyamoto H."/>
            <person name="Goto K."/>
        </authorList>
    </citation>
    <scope>NUCLEOTIDE SEQUENCE [LARGE SCALE GENOMIC DNA]</scope>
    <source>
        <strain evidence="5 6">PeD5</strain>
    </source>
</reference>
<comment type="catalytic activity">
    <reaction evidence="4">
        <text>(S)-ureidoglycolate = urea + glyoxylate</text>
        <dbReference type="Rhea" id="RHEA:11304"/>
        <dbReference type="ChEBI" id="CHEBI:16199"/>
        <dbReference type="ChEBI" id="CHEBI:36655"/>
        <dbReference type="ChEBI" id="CHEBI:57296"/>
        <dbReference type="EC" id="4.3.2.3"/>
    </reaction>
</comment>
<accession>A0A6M1LMQ2</accession>
<evidence type="ECO:0000256" key="1">
    <source>
        <dbReference type="ARBA" id="ARBA00011738"/>
    </source>
</evidence>
<sequence>MSDVRITAVVPEMATPEAIAPFGTLIEAGEDGTPFGDADARLELGRGTPRLYIMRLRQRPLLVRGITRHTRVTQCLAATMGGEWFIGLAPPIDADLPDAKPDPAAIRIFRIPGDKALALHRGTWHAGPFFEAETQDFLNLELADTNEVDHHTVRLDTEFGIAFAITP</sequence>
<comment type="caution">
    <text evidence="5">The sequence shown here is derived from an EMBL/GenBank/DDBJ whole genome shotgun (WGS) entry which is preliminary data.</text>
</comment>
<dbReference type="PANTHER" id="PTHR35721">
    <property type="entry name" value="UREIDOGLYCOLATE HYDROLASE"/>
    <property type="match status" value="1"/>
</dbReference>
<evidence type="ECO:0008006" key="7">
    <source>
        <dbReference type="Google" id="ProtNLM"/>
    </source>
</evidence>
<dbReference type="AlphaFoldDB" id="A0A6M1LMQ2"/>
<reference evidence="5 6" key="1">
    <citation type="submission" date="2020-02" db="EMBL/GenBank/DDBJ databases">
        <authorList>
            <person name="Kim H.M."/>
            <person name="Jeon C.O."/>
        </authorList>
    </citation>
    <scope>NUCLEOTIDE SEQUENCE [LARGE SCALE GENOMIC DNA]</scope>
    <source>
        <strain evidence="5 6">PeD5</strain>
    </source>
</reference>
<comment type="subunit">
    <text evidence="1">Homodimer.</text>
</comment>
<dbReference type="InterPro" id="IPR007247">
    <property type="entry name" value="Ureidogly_lyase"/>
</dbReference>
<keyword evidence="6" id="KW-1185">Reference proteome</keyword>
<dbReference type="EMBL" id="JAAIKB010000006">
    <property type="protein sequence ID" value="NGM21641.1"/>
    <property type="molecule type" value="Genomic_DNA"/>
</dbReference>
<protein>
    <recommendedName>
        <fullName evidence="7">Ureidoglycolate hydrolase</fullName>
    </recommendedName>
</protein>
<dbReference type="GO" id="GO:0006144">
    <property type="term" value="P:purine nucleobase metabolic process"/>
    <property type="evidence" value="ECO:0007669"/>
    <property type="project" value="UniProtKB-KW"/>
</dbReference>
<dbReference type="SUPFAM" id="SSF51182">
    <property type="entry name" value="RmlC-like cupins"/>
    <property type="match status" value="1"/>
</dbReference>
<dbReference type="InterPro" id="IPR024060">
    <property type="entry name" value="Ureidoglycolate_lyase_dom_sf"/>
</dbReference>
<organism evidence="5 6">
    <name type="scientific">Falsiroseomonas algicola</name>
    <dbReference type="NCBI Taxonomy" id="2716930"/>
    <lineage>
        <taxon>Bacteria</taxon>
        <taxon>Pseudomonadati</taxon>
        <taxon>Pseudomonadota</taxon>
        <taxon>Alphaproteobacteria</taxon>
        <taxon>Acetobacterales</taxon>
        <taxon>Roseomonadaceae</taxon>
        <taxon>Falsiroseomonas</taxon>
    </lineage>
</organism>
<keyword evidence="3" id="KW-0456">Lyase</keyword>
<name>A0A6M1LMQ2_9PROT</name>
<gene>
    <name evidence="5" type="ORF">G3576_16580</name>
</gene>
<evidence type="ECO:0000256" key="3">
    <source>
        <dbReference type="ARBA" id="ARBA00023239"/>
    </source>
</evidence>
<proteinExistence type="predicted"/>
<dbReference type="Gene3D" id="2.60.120.480">
    <property type="entry name" value="Ureidoglycolate hydrolase"/>
    <property type="match status" value="1"/>
</dbReference>
<keyword evidence="2" id="KW-0659">Purine metabolism</keyword>
<dbReference type="Pfam" id="PF04115">
    <property type="entry name" value="Ureidogly_lyase"/>
    <property type="match status" value="1"/>
</dbReference>
<evidence type="ECO:0000313" key="6">
    <source>
        <dbReference type="Proteomes" id="UP000475385"/>
    </source>
</evidence>